<comment type="similarity">
    <text evidence="3 7">Belongs to the PTPA-type PPIase family.</text>
</comment>
<dbReference type="PANTHER" id="PTHR10012">
    <property type="entry name" value="SERINE/THREONINE-PROTEIN PHOSPHATASE 2A REGULATORY SUBUNIT B"/>
    <property type="match status" value="1"/>
</dbReference>
<evidence type="ECO:0000313" key="10">
    <source>
        <dbReference type="Proteomes" id="UP001527925"/>
    </source>
</evidence>
<evidence type="ECO:0000256" key="6">
    <source>
        <dbReference type="ARBA" id="ARBA00023235"/>
    </source>
</evidence>
<dbReference type="SUPFAM" id="SSF140984">
    <property type="entry name" value="PTPA-like"/>
    <property type="match status" value="1"/>
</dbReference>
<evidence type="ECO:0000256" key="8">
    <source>
        <dbReference type="SAM" id="MobiDB-lite"/>
    </source>
</evidence>
<keyword evidence="10" id="KW-1185">Reference proteome</keyword>
<gene>
    <name evidence="9" type="primary">RRD1</name>
    <name evidence="9" type="ORF">HK105_206043</name>
</gene>
<accession>A0ABR4N4R9</accession>
<dbReference type="Gene3D" id="1.20.120.1150">
    <property type="match status" value="1"/>
</dbReference>
<comment type="function">
    <text evidence="7">PPIases accelerate the folding of proteins. It catalyzes the cis-trans isomerization of proline imidic peptide bonds in oligopeptides.</text>
</comment>
<evidence type="ECO:0000256" key="3">
    <source>
        <dbReference type="ARBA" id="ARBA00011019"/>
    </source>
</evidence>
<dbReference type="Proteomes" id="UP001527925">
    <property type="component" value="Unassembled WGS sequence"/>
</dbReference>
<reference evidence="9 10" key="1">
    <citation type="submission" date="2023-09" db="EMBL/GenBank/DDBJ databases">
        <title>Pangenome analysis of Batrachochytrium dendrobatidis and related Chytrids.</title>
        <authorList>
            <person name="Yacoub M.N."/>
            <person name="Stajich J.E."/>
            <person name="James T.Y."/>
        </authorList>
    </citation>
    <scope>NUCLEOTIDE SEQUENCE [LARGE SCALE GENOMIC DNA]</scope>
    <source>
        <strain evidence="9 10">JEL0888</strain>
    </source>
</reference>
<dbReference type="PANTHER" id="PTHR10012:SF0">
    <property type="entry name" value="SERINE_THREONINE-PROTEIN PHOSPHATASE 2A ACTIVATOR"/>
    <property type="match status" value="1"/>
</dbReference>
<keyword evidence="4 7" id="KW-0963">Cytoplasm</keyword>
<dbReference type="EMBL" id="JADGIZ020000033">
    <property type="protein sequence ID" value="KAL2914476.1"/>
    <property type="molecule type" value="Genomic_DNA"/>
</dbReference>
<evidence type="ECO:0000256" key="1">
    <source>
        <dbReference type="ARBA" id="ARBA00000971"/>
    </source>
</evidence>
<comment type="caution">
    <text evidence="9">The sequence shown here is derived from an EMBL/GenBank/DDBJ whole genome shotgun (WGS) entry which is preliminary data.</text>
</comment>
<feature type="region of interest" description="Disordered" evidence="8">
    <location>
        <begin position="1"/>
        <end position="30"/>
    </location>
</feature>
<name>A0ABR4N4R9_9FUNG</name>
<dbReference type="EC" id="5.2.1.8" evidence="7"/>
<dbReference type="InterPro" id="IPR037218">
    <property type="entry name" value="PTPA_sf"/>
</dbReference>
<organism evidence="9 10">
    <name type="scientific">Polyrhizophydium stewartii</name>
    <dbReference type="NCBI Taxonomy" id="2732419"/>
    <lineage>
        <taxon>Eukaryota</taxon>
        <taxon>Fungi</taxon>
        <taxon>Fungi incertae sedis</taxon>
        <taxon>Chytridiomycota</taxon>
        <taxon>Chytridiomycota incertae sedis</taxon>
        <taxon>Chytridiomycetes</taxon>
        <taxon>Rhizophydiales</taxon>
        <taxon>Rhizophydiales incertae sedis</taxon>
        <taxon>Polyrhizophydium</taxon>
    </lineage>
</organism>
<keyword evidence="5 7" id="KW-0697">Rotamase</keyword>
<comment type="subcellular location">
    <subcellularLocation>
        <location evidence="2 7">Cytoplasm</location>
    </subcellularLocation>
</comment>
<evidence type="ECO:0000256" key="5">
    <source>
        <dbReference type="ARBA" id="ARBA00023110"/>
    </source>
</evidence>
<dbReference type="Pfam" id="PF03095">
    <property type="entry name" value="PTPA"/>
    <property type="match status" value="1"/>
</dbReference>
<sequence length="388" mass="42952">MFDGNALMPTMPPPGSVRPGQQGAPAQVDVPKVAGRRRFIHPRRILAAEAAAAGGATADAAAAAADAPAPDGLDLGAFAEPQKRITEASLLREWTQSEAYLRILDFIQSLNESVRNKKVSDPCPVSEAMTRIIQMLDEVDGWIDQIPPEPTPQRFGNISFRKWALRLKDESVRLTAQVLPQHLAPAATELAAYLAGGFGDGTRIDYGSGHELAFTAWLCCLELLDVFGPDDYQGLVTRVFVRYLDVVRRLQRVYMLEPAGSHGVWGLDDHQFLPYFWGSSQLMDHPRLRPKSITQRDIVSHFSREYLYLACIDYINEVKRGPFHEHSSILYDISGVPAWAKVNSGMLKMYIAEVLQKHPVVQHFLFGRLLPFEPAHAVALPAPPSPVG</sequence>
<evidence type="ECO:0000256" key="2">
    <source>
        <dbReference type="ARBA" id="ARBA00004496"/>
    </source>
</evidence>
<dbReference type="CDD" id="cd04087">
    <property type="entry name" value="PTPA"/>
    <property type="match status" value="1"/>
</dbReference>
<dbReference type="InterPro" id="IPR004327">
    <property type="entry name" value="Phstyr_phstse_ac"/>
</dbReference>
<evidence type="ECO:0000313" key="9">
    <source>
        <dbReference type="EMBL" id="KAL2914476.1"/>
    </source>
</evidence>
<protein>
    <recommendedName>
        <fullName evidence="7">Serine/threonine-protein phosphatase 2A activator</fullName>
        <ecNumber evidence="7">5.2.1.8</ecNumber>
    </recommendedName>
    <alternativeName>
        <fullName evidence="7">Phosphotyrosyl phosphatase activator</fullName>
    </alternativeName>
</protein>
<comment type="catalytic activity">
    <reaction evidence="1 7">
        <text>[protein]-peptidylproline (omega=180) = [protein]-peptidylproline (omega=0)</text>
        <dbReference type="Rhea" id="RHEA:16237"/>
        <dbReference type="Rhea" id="RHEA-COMP:10747"/>
        <dbReference type="Rhea" id="RHEA-COMP:10748"/>
        <dbReference type="ChEBI" id="CHEBI:83833"/>
        <dbReference type="ChEBI" id="CHEBI:83834"/>
        <dbReference type="EC" id="5.2.1.8"/>
    </reaction>
</comment>
<evidence type="ECO:0000256" key="4">
    <source>
        <dbReference type="ARBA" id="ARBA00022490"/>
    </source>
</evidence>
<dbReference type="InterPro" id="IPR043170">
    <property type="entry name" value="PTPA_C_lid"/>
</dbReference>
<proteinExistence type="inferred from homology"/>
<evidence type="ECO:0000256" key="7">
    <source>
        <dbReference type="RuleBase" id="RU361210"/>
    </source>
</evidence>
<keyword evidence="6 7" id="KW-0413">Isomerase</keyword>